<comment type="caution">
    <text evidence="6">The sequence shown here is derived from an EMBL/GenBank/DDBJ whole genome shotgun (WGS) entry which is preliminary data.</text>
</comment>
<dbReference type="Gene3D" id="2.30.30.790">
    <property type="match status" value="1"/>
</dbReference>
<dbReference type="Proteomes" id="UP000178425">
    <property type="component" value="Unassembled WGS sequence"/>
</dbReference>
<keyword evidence="3" id="KW-0687">Ribonucleoprotein</keyword>
<dbReference type="GO" id="GO:0022625">
    <property type="term" value="C:cytosolic large ribosomal subunit"/>
    <property type="evidence" value="ECO:0007669"/>
    <property type="project" value="TreeGrafter"/>
</dbReference>
<organism evidence="6 7">
    <name type="scientific">Candidatus Giovannonibacteria bacterium RIFCSPHIGHO2_02_43_13</name>
    <dbReference type="NCBI Taxonomy" id="1798330"/>
    <lineage>
        <taxon>Bacteria</taxon>
        <taxon>Candidatus Giovannoniibacteriota</taxon>
    </lineage>
</organism>
<reference evidence="6 7" key="1">
    <citation type="journal article" date="2016" name="Nat. Commun.">
        <title>Thousands of microbial genomes shed light on interconnected biogeochemical processes in an aquifer system.</title>
        <authorList>
            <person name="Anantharaman K."/>
            <person name="Brown C.T."/>
            <person name="Hug L.A."/>
            <person name="Sharon I."/>
            <person name="Castelle C.J."/>
            <person name="Probst A.J."/>
            <person name="Thomas B.C."/>
            <person name="Singh A."/>
            <person name="Wilkins M.J."/>
            <person name="Karaoz U."/>
            <person name="Brodie E.L."/>
            <person name="Williams K.H."/>
            <person name="Hubbard S.S."/>
            <person name="Banfield J.F."/>
        </authorList>
    </citation>
    <scope>NUCLEOTIDE SEQUENCE [LARGE SCALE GENOMIC DNA]</scope>
</reference>
<evidence type="ECO:0000256" key="3">
    <source>
        <dbReference type="ARBA" id="ARBA00023274"/>
    </source>
</evidence>
<gene>
    <name evidence="6" type="ORF">A2W54_00560</name>
</gene>
<name>A0A1F5WS49_9BACT</name>
<dbReference type="InterPro" id="IPR001857">
    <property type="entry name" value="Ribosomal_bL19"/>
</dbReference>
<proteinExistence type="inferred from homology"/>
<sequence length="162" mass="18326">MPTLNIINSPTNIDLRKKLDFHAGDTVRVMQKVKEGDLSRKGKEGKAEADKTRFQAFEGLVLSRKHGLEPGATFTVRKVVSGVGVERIFPLFSPEIEKIEIKSRGRSRRAKLYYVRDIAAREIRKKMKSVRVSFAEARRAEVAEKEAKEASAKEKKEEVVAE</sequence>
<evidence type="ECO:0000256" key="1">
    <source>
        <dbReference type="ARBA" id="ARBA00005781"/>
    </source>
</evidence>
<comment type="similarity">
    <text evidence="1">Belongs to the bacterial ribosomal protein bL19 family.</text>
</comment>
<evidence type="ECO:0000256" key="5">
    <source>
        <dbReference type="ARBA" id="ARBA00035493"/>
    </source>
</evidence>
<dbReference type="EMBL" id="MFHI01000026">
    <property type="protein sequence ID" value="OGF78493.1"/>
    <property type="molecule type" value="Genomic_DNA"/>
</dbReference>
<evidence type="ECO:0000256" key="4">
    <source>
        <dbReference type="ARBA" id="ARBA00035171"/>
    </source>
</evidence>
<dbReference type="NCBIfam" id="TIGR01024">
    <property type="entry name" value="rplS_bact"/>
    <property type="match status" value="1"/>
</dbReference>
<evidence type="ECO:0000313" key="7">
    <source>
        <dbReference type="Proteomes" id="UP000178425"/>
    </source>
</evidence>
<dbReference type="Pfam" id="PF01245">
    <property type="entry name" value="Ribosomal_L19"/>
    <property type="match status" value="1"/>
</dbReference>
<keyword evidence="2 6" id="KW-0689">Ribosomal protein</keyword>
<protein>
    <recommendedName>
        <fullName evidence="4">Large ribosomal subunit protein bL19</fullName>
    </recommendedName>
    <alternativeName>
        <fullName evidence="5">50S ribosomal protein L19</fullName>
    </alternativeName>
</protein>
<dbReference type="InterPro" id="IPR038657">
    <property type="entry name" value="Ribosomal_bL19_sf"/>
</dbReference>
<accession>A0A1F5WS49</accession>
<evidence type="ECO:0000313" key="6">
    <source>
        <dbReference type="EMBL" id="OGF78493.1"/>
    </source>
</evidence>
<dbReference type="InterPro" id="IPR008991">
    <property type="entry name" value="Translation_prot_SH3-like_sf"/>
</dbReference>
<dbReference type="PANTHER" id="PTHR15680">
    <property type="entry name" value="RIBOSOMAL PROTEIN L19"/>
    <property type="match status" value="1"/>
</dbReference>
<dbReference type="PANTHER" id="PTHR15680:SF9">
    <property type="entry name" value="LARGE RIBOSOMAL SUBUNIT PROTEIN BL19M"/>
    <property type="match status" value="1"/>
</dbReference>
<dbReference type="GO" id="GO:0006412">
    <property type="term" value="P:translation"/>
    <property type="evidence" value="ECO:0007669"/>
    <property type="project" value="InterPro"/>
</dbReference>
<dbReference type="AlphaFoldDB" id="A0A1F5WS49"/>
<dbReference type="GO" id="GO:0003735">
    <property type="term" value="F:structural constituent of ribosome"/>
    <property type="evidence" value="ECO:0007669"/>
    <property type="project" value="InterPro"/>
</dbReference>
<dbReference type="SUPFAM" id="SSF50104">
    <property type="entry name" value="Translation proteins SH3-like domain"/>
    <property type="match status" value="1"/>
</dbReference>
<evidence type="ECO:0000256" key="2">
    <source>
        <dbReference type="ARBA" id="ARBA00022980"/>
    </source>
</evidence>